<evidence type="ECO:0000313" key="5">
    <source>
        <dbReference type="EMBL" id="OUP52415.1"/>
    </source>
</evidence>
<dbReference type="GO" id="GO:0003700">
    <property type="term" value="F:DNA-binding transcription factor activity"/>
    <property type="evidence" value="ECO:0007669"/>
    <property type="project" value="InterPro"/>
</dbReference>
<gene>
    <name evidence="5" type="ORF">B5F17_09135</name>
</gene>
<dbReference type="Gene3D" id="1.10.10.60">
    <property type="entry name" value="Homeodomain-like"/>
    <property type="match status" value="2"/>
</dbReference>
<evidence type="ECO:0000256" key="2">
    <source>
        <dbReference type="ARBA" id="ARBA00023125"/>
    </source>
</evidence>
<keyword evidence="2" id="KW-0238">DNA-binding</keyword>
<evidence type="ECO:0000256" key="1">
    <source>
        <dbReference type="ARBA" id="ARBA00023015"/>
    </source>
</evidence>
<reference evidence="6" key="1">
    <citation type="submission" date="2017-04" db="EMBL/GenBank/DDBJ databases">
        <title>Function of individual gut microbiota members based on whole genome sequencing of pure cultures obtained from chicken caecum.</title>
        <authorList>
            <person name="Medvecky M."/>
            <person name="Cejkova D."/>
            <person name="Polansky O."/>
            <person name="Karasova D."/>
            <person name="Kubasova T."/>
            <person name="Cizek A."/>
            <person name="Rychlik I."/>
        </authorList>
    </citation>
    <scope>NUCLEOTIDE SEQUENCE [LARGE SCALE GENOMIC DNA]</scope>
    <source>
        <strain evidence="6">An180</strain>
    </source>
</reference>
<keyword evidence="3" id="KW-0804">Transcription</keyword>
<dbReference type="InterPro" id="IPR009057">
    <property type="entry name" value="Homeodomain-like_sf"/>
</dbReference>
<proteinExistence type="predicted"/>
<name>A0A1Y4L6N0_9FIRM</name>
<dbReference type="InterPro" id="IPR053142">
    <property type="entry name" value="PchR_regulatory_protein"/>
</dbReference>
<dbReference type="SMART" id="SM00342">
    <property type="entry name" value="HTH_ARAC"/>
    <property type="match status" value="1"/>
</dbReference>
<evidence type="ECO:0000259" key="4">
    <source>
        <dbReference type="PROSITE" id="PS01124"/>
    </source>
</evidence>
<dbReference type="Proteomes" id="UP000195897">
    <property type="component" value="Unassembled WGS sequence"/>
</dbReference>
<sequence>MLTEYLAQHPAQADAVWHAVMPGVCVYRFSIREPLILSSPHLDALHFETLYCDQGTLTLEQIGNQTRTVGAHDVLLVSNTDNLCRLCIPASLSGILVSVDAVQARNSLRTLCHLMGDLTLDLHTVRHRMAQQNGCALLRQSSWTHAMFATLLQLPQAEHARYCVWKSTELLYLLCTHSNLLESDCSPVIPDSRLAYTVRDIRDYMACHLDEKLTIASLCRRFGLSPTAFKTCFRRMYGQPIHNWLQQKRMEHAGTLLRAQSMTVLQVAQSVGYDGVSQFNAAFKRRYGLTPTQYRKMSDPVDRCPIPQDDPAAI</sequence>
<organism evidence="5 6">
    <name type="scientific">Butyricicoccus pullicaecorum</name>
    <dbReference type="NCBI Taxonomy" id="501571"/>
    <lineage>
        <taxon>Bacteria</taxon>
        <taxon>Bacillati</taxon>
        <taxon>Bacillota</taxon>
        <taxon>Clostridia</taxon>
        <taxon>Eubacteriales</taxon>
        <taxon>Butyricicoccaceae</taxon>
        <taxon>Butyricicoccus</taxon>
    </lineage>
</organism>
<dbReference type="Pfam" id="PF12833">
    <property type="entry name" value="HTH_18"/>
    <property type="match status" value="1"/>
</dbReference>
<dbReference type="PROSITE" id="PS01124">
    <property type="entry name" value="HTH_ARAC_FAMILY_2"/>
    <property type="match status" value="1"/>
</dbReference>
<dbReference type="InterPro" id="IPR020449">
    <property type="entry name" value="Tscrpt_reg_AraC-type_HTH"/>
</dbReference>
<dbReference type="PANTHER" id="PTHR47893">
    <property type="entry name" value="REGULATORY PROTEIN PCHR"/>
    <property type="match status" value="1"/>
</dbReference>
<dbReference type="SUPFAM" id="SSF46689">
    <property type="entry name" value="Homeodomain-like"/>
    <property type="match status" value="2"/>
</dbReference>
<dbReference type="AlphaFoldDB" id="A0A1Y4L6N0"/>
<accession>A0A1Y4L6N0</accession>
<dbReference type="GO" id="GO:0043565">
    <property type="term" value="F:sequence-specific DNA binding"/>
    <property type="evidence" value="ECO:0007669"/>
    <property type="project" value="InterPro"/>
</dbReference>
<keyword evidence="1" id="KW-0805">Transcription regulation</keyword>
<evidence type="ECO:0000313" key="6">
    <source>
        <dbReference type="Proteomes" id="UP000195897"/>
    </source>
</evidence>
<dbReference type="PRINTS" id="PR00032">
    <property type="entry name" value="HTHARAC"/>
</dbReference>
<dbReference type="PANTHER" id="PTHR47893:SF1">
    <property type="entry name" value="REGULATORY PROTEIN PCHR"/>
    <property type="match status" value="1"/>
</dbReference>
<evidence type="ECO:0000256" key="3">
    <source>
        <dbReference type="ARBA" id="ARBA00023163"/>
    </source>
</evidence>
<feature type="domain" description="HTH araC/xylS-type" evidence="4">
    <location>
        <begin position="199"/>
        <end position="297"/>
    </location>
</feature>
<protein>
    <recommendedName>
        <fullName evidence="4">HTH araC/xylS-type domain-containing protein</fullName>
    </recommendedName>
</protein>
<dbReference type="RefSeq" id="WP_087373249.1">
    <property type="nucleotide sequence ID" value="NZ_NFKK01000010.1"/>
</dbReference>
<dbReference type="EMBL" id="NFKK01000010">
    <property type="protein sequence ID" value="OUP52415.1"/>
    <property type="molecule type" value="Genomic_DNA"/>
</dbReference>
<dbReference type="InterPro" id="IPR018060">
    <property type="entry name" value="HTH_AraC"/>
</dbReference>
<comment type="caution">
    <text evidence="5">The sequence shown here is derived from an EMBL/GenBank/DDBJ whole genome shotgun (WGS) entry which is preliminary data.</text>
</comment>